<keyword evidence="1 4" id="KW-0808">Transferase</keyword>
<evidence type="ECO:0000313" key="5">
    <source>
        <dbReference type="Proteomes" id="UP001597479"/>
    </source>
</evidence>
<evidence type="ECO:0000259" key="3">
    <source>
        <dbReference type="PROSITE" id="PS51186"/>
    </source>
</evidence>
<keyword evidence="2 4" id="KW-0012">Acyltransferase</keyword>
<dbReference type="PANTHER" id="PTHR43420">
    <property type="entry name" value="ACETYLTRANSFERASE"/>
    <property type="match status" value="1"/>
</dbReference>
<dbReference type="SUPFAM" id="SSF54909">
    <property type="entry name" value="Dimeric alpha+beta barrel"/>
    <property type="match status" value="1"/>
</dbReference>
<dbReference type="Gene3D" id="3.40.630.30">
    <property type="match status" value="1"/>
</dbReference>
<dbReference type="InterPro" id="IPR000182">
    <property type="entry name" value="GNAT_dom"/>
</dbReference>
<dbReference type="EMBL" id="JBHUOG010000001">
    <property type="protein sequence ID" value="MFD2792986.1"/>
    <property type="molecule type" value="Genomic_DNA"/>
</dbReference>
<proteinExistence type="predicted"/>
<dbReference type="Proteomes" id="UP001597479">
    <property type="component" value="Unassembled WGS sequence"/>
</dbReference>
<evidence type="ECO:0000256" key="2">
    <source>
        <dbReference type="ARBA" id="ARBA00023315"/>
    </source>
</evidence>
<sequence>MIIRSSTALVRPGMLDEFRAFIEGGITEFATLDGFLGDEIVVGPDTLTYVSRWRDTAALVGYAGPGWRTEPVVLEDEDRFLVAPLRVRHVELRQAVPDDAPGIADVWHAAWGDGHHGLVPPALEAVRTRESFGPRAASRVPSTTVAVADGRPADGQPADGGAAGVVGFVTVHGDEIEQVFVAATHRGSGLAAHLLSDGEDRVAAAGHAEVWLAVVAGNGRARRFYERQGWSDTGPLDYRAETAAGPVAVPTRRYVKRLAGER</sequence>
<organism evidence="4 5">
    <name type="scientific">Promicromonospora vindobonensis</name>
    <dbReference type="NCBI Taxonomy" id="195748"/>
    <lineage>
        <taxon>Bacteria</taxon>
        <taxon>Bacillati</taxon>
        <taxon>Actinomycetota</taxon>
        <taxon>Actinomycetes</taxon>
        <taxon>Micrococcales</taxon>
        <taxon>Promicromonosporaceae</taxon>
        <taxon>Promicromonospora</taxon>
    </lineage>
</organism>
<evidence type="ECO:0000256" key="1">
    <source>
        <dbReference type="ARBA" id="ARBA00022679"/>
    </source>
</evidence>
<accession>A0ABW5VSL7</accession>
<dbReference type="CDD" id="cd04301">
    <property type="entry name" value="NAT_SF"/>
    <property type="match status" value="1"/>
</dbReference>
<dbReference type="InterPro" id="IPR050680">
    <property type="entry name" value="YpeA/RimI_acetyltransf"/>
</dbReference>
<gene>
    <name evidence="4" type="ORF">ACFS27_05445</name>
</gene>
<dbReference type="SUPFAM" id="SSF55729">
    <property type="entry name" value="Acyl-CoA N-acyltransferases (Nat)"/>
    <property type="match status" value="1"/>
</dbReference>
<keyword evidence="5" id="KW-1185">Reference proteome</keyword>
<name>A0ABW5VSL7_9MICO</name>
<dbReference type="GO" id="GO:0016746">
    <property type="term" value="F:acyltransferase activity"/>
    <property type="evidence" value="ECO:0007669"/>
    <property type="project" value="UniProtKB-KW"/>
</dbReference>
<protein>
    <submittedName>
        <fullName evidence="4">GNAT family N-acetyltransferase</fullName>
        <ecNumber evidence="4">2.3.-.-</ecNumber>
    </submittedName>
</protein>
<feature type="domain" description="N-acetyltransferase" evidence="3">
    <location>
        <begin position="90"/>
        <end position="256"/>
    </location>
</feature>
<dbReference type="InterPro" id="IPR016181">
    <property type="entry name" value="Acyl_CoA_acyltransferase"/>
</dbReference>
<comment type="caution">
    <text evidence="4">The sequence shown here is derived from an EMBL/GenBank/DDBJ whole genome shotgun (WGS) entry which is preliminary data.</text>
</comment>
<evidence type="ECO:0000313" key="4">
    <source>
        <dbReference type="EMBL" id="MFD2792986.1"/>
    </source>
</evidence>
<dbReference type="EC" id="2.3.-.-" evidence="4"/>
<dbReference type="InterPro" id="IPR011008">
    <property type="entry name" value="Dimeric_a/b-barrel"/>
</dbReference>
<dbReference type="Pfam" id="PF00583">
    <property type="entry name" value="Acetyltransf_1"/>
    <property type="match status" value="1"/>
</dbReference>
<reference evidence="5" key="1">
    <citation type="journal article" date="2019" name="Int. J. Syst. Evol. Microbiol.">
        <title>The Global Catalogue of Microorganisms (GCM) 10K type strain sequencing project: providing services to taxonomists for standard genome sequencing and annotation.</title>
        <authorList>
            <consortium name="The Broad Institute Genomics Platform"/>
            <consortium name="The Broad Institute Genome Sequencing Center for Infectious Disease"/>
            <person name="Wu L."/>
            <person name="Ma J."/>
        </authorList>
    </citation>
    <scope>NUCLEOTIDE SEQUENCE [LARGE SCALE GENOMIC DNA]</scope>
    <source>
        <strain evidence="5">CCM 7044</strain>
    </source>
</reference>
<dbReference type="RefSeq" id="WP_377180822.1">
    <property type="nucleotide sequence ID" value="NZ_JBHUOG010000001.1"/>
</dbReference>
<dbReference type="PROSITE" id="PS51186">
    <property type="entry name" value="GNAT"/>
    <property type="match status" value="1"/>
</dbReference>